<proteinExistence type="predicted"/>
<dbReference type="EMBL" id="WNKQ01000004">
    <property type="protein sequence ID" value="KAF5852182.1"/>
    <property type="molecule type" value="Genomic_DNA"/>
</dbReference>
<comment type="caution">
    <text evidence="1">The sequence shown here is derived from an EMBL/GenBank/DDBJ whole genome shotgun (WGS) entry which is preliminary data.</text>
</comment>
<sequence length="240" mass="27321">MSEDVAVCMGYLEAELTFIDYGPYSIPILYSEHIEHQYPHGVMFGRSQQADKSEPTVLINDCDIYLYEDKIHVTMERGLLLAADYIKLCGILDEQPVRFNGTKPLWMEQAQANYVRCRVLEDFSPDEDLQAQYFIQLLSSFVVEVYERWLLGMDNDGQTDMVYGMQLEDKVRGLFPYNVTCRIDGHTDPEELSDSSPDPNIIDWTKFDYDPVAARATAQQSVSDYCTSNDITAATATPTS</sequence>
<organism evidence="1 2">
    <name type="scientific">Cochliobolus sativus</name>
    <name type="common">Common root rot and spot blotch fungus</name>
    <name type="synonym">Bipolaris sorokiniana</name>
    <dbReference type="NCBI Taxonomy" id="45130"/>
    <lineage>
        <taxon>Eukaryota</taxon>
        <taxon>Fungi</taxon>
        <taxon>Dikarya</taxon>
        <taxon>Ascomycota</taxon>
        <taxon>Pezizomycotina</taxon>
        <taxon>Dothideomycetes</taxon>
        <taxon>Pleosporomycetidae</taxon>
        <taxon>Pleosporales</taxon>
        <taxon>Pleosporineae</taxon>
        <taxon>Pleosporaceae</taxon>
        <taxon>Bipolaris</taxon>
    </lineage>
</organism>
<protein>
    <submittedName>
        <fullName evidence="1">Uncharacterized protein</fullName>
    </submittedName>
</protein>
<accession>A0A8H6DY04</accession>
<dbReference type="AlphaFoldDB" id="A0A8H6DY04"/>
<evidence type="ECO:0000313" key="1">
    <source>
        <dbReference type="EMBL" id="KAF5852182.1"/>
    </source>
</evidence>
<name>A0A8H6DY04_COCSA</name>
<gene>
    <name evidence="1" type="ORF">GGP41_000887</name>
</gene>
<dbReference type="Proteomes" id="UP000624244">
    <property type="component" value="Unassembled WGS sequence"/>
</dbReference>
<reference evidence="1" key="1">
    <citation type="submission" date="2019-11" db="EMBL/GenBank/DDBJ databases">
        <title>Bipolaris sorokiniana Genome sequencing.</title>
        <authorList>
            <person name="Wang H."/>
        </authorList>
    </citation>
    <scope>NUCLEOTIDE SEQUENCE</scope>
</reference>
<evidence type="ECO:0000313" key="2">
    <source>
        <dbReference type="Proteomes" id="UP000624244"/>
    </source>
</evidence>